<reference evidence="1" key="1">
    <citation type="journal article" date="2022" name="Int. J. Syst. Evol. Microbiol.">
        <title>Genome-based, phenotypic and chemotaxonomic classification of Faecalibacterium strains: proposal of three novel species Faecalibacterium duncaniae sp. nov., Faecalibacterium hattorii sp. nov. and Faecalibacterium gallinarum sp. nov. .</title>
        <authorList>
            <person name="Sakamoto M."/>
            <person name="Sakurai N."/>
            <person name="Tanno H."/>
            <person name="Iino T."/>
            <person name="Ohkuma M."/>
            <person name="Endo A."/>
        </authorList>
    </citation>
    <scope>NUCLEOTIDE SEQUENCE</scope>
    <source>
        <strain evidence="1">JCM 17207</strain>
    </source>
</reference>
<dbReference type="Proteomes" id="UP001055185">
    <property type="component" value="Unassembled WGS sequence"/>
</dbReference>
<evidence type="ECO:0000313" key="1">
    <source>
        <dbReference type="EMBL" id="GJN65521.1"/>
    </source>
</evidence>
<gene>
    <name evidence="1" type="ORF">JCM17207_21460</name>
</gene>
<protein>
    <submittedName>
        <fullName evidence="1">Uncharacterized protein</fullName>
    </submittedName>
</protein>
<evidence type="ECO:0000313" key="2">
    <source>
        <dbReference type="Proteomes" id="UP001055185"/>
    </source>
</evidence>
<organism evidence="1 2">
    <name type="scientific">Faecalibacterium gallinarum</name>
    <dbReference type="NCBI Taxonomy" id="2903556"/>
    <lineage>
        <taxon>Bacteria</taxon>
        <taxon>Bacillati</taxon>
        <taxon>Bacillota</taxon>
        <taxon>Clostridia</taxon>
        <taxon>Eubacteriales</taxon>
        <taxon>Oscillospiraceae</taxon>
        <taxon>Faecalibacterium</taxon>
    </lineage>
</organism>
<dbReference type="EMBL" id="BQKV01000098">
    <property type="protein sequence ID" value="GJN65521.1"/>
    <property type="molecule type" value="Genomic_DNA"/>
</dbReference>
<keyword evidence="2" id="KW-1185">Reference proteome</keyword>
<sequence>MIPGEYPAGLFSKPTKDEKDSCAFCELQRKSIFARIAVSMSDCYRMGISDVTQNQLNSWNVTPQGMTVIS</sequence>
<accession>A0AA37MYW5</accession>
<name>A0AA37MYW5_9FIRM</name>
<proteinExistence type="predicted"/>
<comment type="caution">
    <text evidence="1">The sequence shown here is derived from an EMBL/GenBank/DDBJ whole genome shotgun (WGS) entry which is preliminary data.</text>
</comment>
<dbReference type="AlphaFoldDB" id="A0AA37MYW5"/>